<comment type="catalytic activity">
    <reaction evidence="6">
        <text>(2R)-ethylmalonyl-CoA + H(+) = butanoyl-CoA + CO2</text>
        <dbReference type="Rhea" id="RHEA:59540"/>
        <dbReference type="ChEBI" id="CHEBI:15378"/>
        <dbReference type="ChEBI" id="CHEBI:16526"/>
        <dbReference type="ChEBI" id="CHEBI:57371"/>
        <dbReference type="ChEBI" id="CHEBI:85316"/>
        <dbReference type="EC" id="4.1.1.94"/>
    </reaction>
    <physiologicalReaction direction="left-to-right" evidence="6">
        <dbReference type="Rhea" id="RHEA:59541"/>
    </physiologicalReaction>
</comment>
<dbReference type="PANTHER" id="PTHR11941:SF27">
    <property type="entry name" value="ETHYLMALONYL-COA DECARBOXYLASE"/>
    <property type="match status" value="1"/>
</dbReference>
<evidence type="ECO:0000256" key="5">
    <source>
        <dbReference type="ARBA" id="ARBA00036343"/>
    </source>
</evidence>
<dbReference type="RefSeq" id="WP_280616483.1">
    <property type="nucleotide sequence ID" value="NZ_JAROYP010000004.1"/>
</dbReference>
<comment type="caution">
    <text evidence="14">The sequence shown here is derived from an EMBL/GenBank/DDBJ whole genome shotgun (WGS) entry which is preliminary data.</text>
</comment>
<name>A0AAW6SW03_9BACI</name>
<dbReference type="GO" id="GO:0005829">
    <property type="term" value="C:cytosol"/>
    <property type="evidence" value="ECO:0007669"/>
    <property type="project" value="UniProtKB-SubCell"/>
</dbReference>
<evidence type="ECO:0000256" key="1">
    <source>
        <dbReference type="ARBA" id="ARBA00004514"/>
    </source>
</evidence>
<keyword evidence="3" id="KW-0963">Cytoplasm</keyword>
<dbReference type="PANTHER" id="PTHR11941">
    <property type="entry name" value="ENOYL-COA HYDRATASE-RELATED"/>
    <property type="match status" value="1"/>
</dbReference>
<evidence type="ECO:0000256" key="6">
    <source>
        <dbReference type="ARBA" id="ARBA00036541"/>
    </source>
</evidence>
<dbReference type="EC" id="4.1.1.94" evidence="7"/>
<dbReference type="GO" id="GO:0006635">
    <property type="term" value="P:fatty acid beta-oxidation"/>
    <property type="evidence" value="ECO:0007669"/>
    <property type="project" value="TreeGrafter"/>
</dbReference>
<dbReference type="InterPro" id="IPR029045">
    <property type="entry name" value="ClpP/crotonase-like_dom_sf"/>
</dbReference>
<evidence type="ECO:0000256" key="11">
    <source>
        <dbReference type="ARBA" id="ARBA00047446"/>
    </source>
</evidence>
<dbReference type="Proteomes" id="UP001159179">
    <property type="component" value="Unassembled WGS sequence"/>
</dbReference>
<comment type="similarity">
    <text evidence="2 13">Belongs to the enoyl-CoA hydratase/isomerase family.</text>
</comment>
<comment type="subcellular location">
    <subcellularLocation>
        <location evidence="1">Cytoplasm</location>
        <location evidence="1">Cytosol</location>
    </subcellularLocation>
</comment>
<evidence type="ECO:0000256" key="13">
    <source>
        <dbReference type="RuleBase" id="RU003707"/>
    </source>
</evidence>
<protein>
    <recommendedName>
        <fullName evidence="8">Ethylmalonyl-CoA decarboxylase</fullName>
        <ecNumber evidence="7">4.1.1.94</ecNumber>
    </recommendedName>
    <alternativeName>
        <fullName evidence="10">Enoyl-CoA hydratase domain-containing protein 1</fullName>
    </alternativeName>
    <alternativeName>
        <fullName evidence="9">Methylmalonyl-CoA decarboxylase</fullName>
    </alternativeName>
</protein>
<evidence type="ECO:0000313" key="14">
    <source>
        <dbReference type="EMBL" id="MDH5161082.1"/>
    </source>
</evidence>
<evidence type="ECO:0000256" key="8">
    <source>
        <dbReference type="ARBA" id="ARBA00039903"/>
    </source>
</evidence>
<dbReference type="GO" id="GO:0004492">
    <property type="term" value="F:methyl/ethyl malonyl-CoA decarboxylase activity"/>
    <property type="evidence" value="ECO:0007669"/>
    <property type="project" value="UniProtKB-EC"/>
</dbReference>
<evidence type="ECO:0000256" key="9">
    <source>
        <dbReference type="ARBA" id="ARBA00042052"/>
    </source>
</evidence>
<accession>A0AAW6SW03</accession>
<organism evidence="14 15">
    <name type="scientific">Heyndrickxia oleronia</name>
    <dbReference type="NCBI Taxonomy" id="38875"/>
    <lineage>
        <taxon>Bacteria</taxon>
        <taxon>Bacillati</taxon>
        <taxon>Bacillota</taxon>
        <taxon>Bacilli</taxon>
        <taxon>Bacillales</taxon>
        <taxon>Bacillaceae</taxon>
        <taxon>Heyndrickxia</taxon>
    </lineage>
</organism>
<keyword evidence="4" id="KW-0456">Lyase</keyword>
<gene>
    <name evidence="14" type="ORF">P5X88_09045</name>
</gene>
<evidence type="ECO:0000256" key="2">
    <source>
        <dbReference type="ARBA" id="ARBA00005254"/>
    </source>
</evidence>
<evidence type="ECO:0000313" key="15">
    <source>
        <dbReference type="Proteomes" id="UP001159179"/>
    </source>
</evidence>
<dbReference type="InterPro" id="IPR001753">
    <property type="entry name" value="Enoyl-CoA_hydra/iso"/>
</dbReference>
<dbReference type="Pfam" id="PF00378">
    <property type="entry name" value="ECH_1"/>
    <property type="match status" value="1"/>
</dbReference>
<evidence type="ECO:0000256" key="10">
    <source>
        <dbReference type="ARBA" id="ARBA00042182"/>
    </source>
</evidence>
<evidence type="ECO:0000256" key="4">
    <source>
        <dbReference type="ARBA" id="ARBA00023239"/>
    </source>
</evidence>
<sequence>MDDYIITSHPSGILEWRINRPEKRNAVNFNVIKGLEEALDWAENDQQVKTLVITGTGKQAFCSGGDLDEFHQLKTSDEAYSMLSKMGNLLYRLATFIKPTLALINGSAVGGGCEIATACDFRIAKKECKMGFIQGRLGITTGWGGASILYEKLPPHEAMKILLEANTYSTHQLKELGFVQEVFEEIDIHTAEDFLSHILKNHLHVLMCYKEALVSKWQHSALQSRIEKEIRNCSILWEKEEHHQAVEKFRTRKKSN</sequence>
<evidence type="ECO:0000256" key="7">
    <source>
        <dbReference type="ARBA" id="ARBA00038883"/>
    </source>
</evidence>
<dbReference type="CDD" id="cd06558">
    <property type="entry name" value="crotonase-like"/>
    <property type="match status" value="1"/>
</dbReference>
<dbReference type="EMBL" id="JAROYP010000004">
    <property type="protein sequence ID" value="MDH5161082.1"/>
    <property type="molecule type" value="Genomic_DNA"/>
</dbReference>
<proteinExistence type="inferred from homology"/>
<dbReference type="PROSITE" id="PS00166">
    <property type="entry name" value="ENOYL_COA_HYDRATASE"/>
    <property type="match status" value="1"/>
</dbReference>
<comment type="catalytic activity">
    <reaction evidence="11">
        <text>(S)-methylmalonyl-CoA + H(+) = propanoyl-CoA + CO2</text>
        <dbReference type="Rhea" id="RHEA:61340"/>
        <dbReference type="ChEBI" id="CHEBI:15378"/>
        <dbReference type="ChEBI" id="CHEBI:16526"/>
        <dbReference type="ChEBI" id="CHEBI:57327"/>
        <dbReference type="ChEBI" id="CHEBI:57392"/>
        <dbReference type="EC" id="4.1.1.94"/>
    </reaction>
    <physiologicalReaction direction="left-to-right" evidence="11">
        <dbReference type="Rhea" id="RHEA:61341"/>
    </physiologicalReaction>
</comment>
<dbReference type="SUPFAM" id="SSF52096">
    <property type="entry name" value="ClpP/crotonase"/>
    <property type="match status" value="1"/>
</dbReference>
<evidence type="ECO:0000256" key="12">
    <source>
        <dbReference type="ARBA" id="ARBA00056546"/>
    </source>
</evidence>
<dbReference type="AlphaFoldDB" id="A0AAW6SW03"/>
<evidence type="ECO:0000256" key="3">
    <source>
        <dbReference type="ARBA" id="ARBA00022490"/>
    </source>
</evidence>
<comment type="function">
    <text evidence="12">Decarboxylates ethylmalonyl-CoA, a potentially toxic metabolite, to form butyryl-CoA, suggesting it might be involved in metabolite proofreading. Acts preferentially on (S)-ethylmalonyl-CoA but also has some activity on the (R)-isomer. Also has methylmalonyl-CoA decarboxylase activity at lower level.</text>
</comment>
<reference evidence="14" key="1">
    <citation type="submission" date="2023-03" db="EMBL/GenBank/DDBJ databases">
        <title>Bacterial isolates from washroom surfaces on a university campus.</title>
        <authorList>
            <person name="Holman D.B."/>
            <person name="Gzyl K.E."/>
            <person name="Taheri A.E."/>
        </authorList>
    </citation>
    <scope>NUCLEOTIDE SEQUENCE</scope>
    <source>
        <strain evidence="14">RD03</strain>
    </source>
</reference>
<dbReference type="InterPro" id="IPR018376">
    <property type="entry name" value="Enoyl-CoA_hyd/isom_CS"/>
</dbReference>
<comment type="catalytic activity">
    <reaction evidence="5">
        <text>(2S)-ethylmalonyl-CoA + H(+) = butanoyl-CoA + CO2</text>
        <dbReference type="Rhea" id="RHEA:32131"/>
        <dbReference type="ChEBI" id="CHEBI:15378"/>
        <dbReference type="ChEBI" id="CHEBI:16526"/>
        <dbReference type="ChEBI" id="CHEBI:57371"/>
        <dbReference type="ChEBI" id="CHEBI:60909"/>
        <dbReference type="EC" id="4.1.1.94"/>
    </reaction>
    <physiologicalReaction direction="left-to-right" evidence="5">
        <dbReference type="Rhea" id="RHEA:32132"/>
    </physiologicalReaction>
</comment>
<dbReference type="Gene3D" id="3.90.226.10">
    <property type="entry name" value="2-enoyl-CoA Hydratase, Chain A, domain 1"/>
    <property type="match status" value="1"/>
</dbReference>